<dbReference type="AlphaFoldDB" id="A0A1E4T4Z9"/>
<dbReference type="Gene3D" id="3.60.10.10">
    <property type="entry name" value="Endonuclease/exonuclease/phosphatase"/>
    <property type="match status" value="1"/>
</dbReference>
<protein>
    <recommendedName>
        <fullName evidence="3">phosphoinositide 5-phosphatase</fullName>
        <ecNumber evidence="3">3.1.3.36</ecNumber>
    </recommendedName>
</protein>
<keyword evidence="8" id="KW-1185">Reference proteome</keyword>
<dbReference type="GO" id="GO:0005737">
    <property type="term" value="C:cytoplasm"/>
    <property type="evidence" value="ECO:0007669"/>
    <property type="project" value="TreeGrafter"/>
</dbReference>
<name>A0A1E4T4Z9_9ASCO</name>
<dbReference type="GO" id="GO:0046856">
    <property type="term" value="P:phosphatidylinositol dephosphorylation"/>
    <property type="evidence" value="ECO:0007669"/>
    <property type="project" value="InterPro"/>
</dbReference>
<dbReference type="OrthoDB" id="405996at2759"/>
<dbReference type="GO" id="GO:0004439">
    <property type="term" value="F:phosphatidylinositol-4,5-bisphosphate 5-phosphatase activity"/>
    <property type="evidence" value="ECO:0007669"/>
    <property type="project" value="UniProtKB-EC"/>
</dbReference>
<dbReference type="SUPFAM" id="SSF56219">
    <property type="entry name" value="DNase I-like"/>
    <property type="match status" value="1"/>
</dbReference>
<reference evidence="8" key="1">
    <citation type="submission" date="2016-04" db="EMBL/GenBank/DDBJ databases">
        <title>Comparative genomics of biotechnologically important yeasts.</title>
        <authorList>
            <consortium name="DOE Joint Genome Institute"/>
            <person name="Riley R."/>
            <person name="Haridas S."/>
            <person name="Wolfe K.H."/>
            <person name="Lopes M.R."/>
            <person name="Hittinger C.T."/>
            <person name="Goker M."/>
            <person name="Salamov A."/>
            <person name="Wisecaver J."/>
            <person name="Long T.M."/>
            <person name="Aerts A.L."/>
            <person name="Barry K."/>
            <person name="Choi C."/>
            <person name="Clum A."/>
            <person name="Coughlan A.Y."/>
            <person name="Deshpande S."/>
            <person name="Douglass A.P."/>
            <person name="Hanson S.J."/>
            <person name="Klenk H.-P."/>
            <person name="Labutti K."/>
            <person name="Lapidus A."/>
            <person name="Lindquist E."/>
            <person name="Lipzen A."/>
            <person name="Meier-Kolthoff J.P."/>
            <person name="Ohm R.A."/>
            <person name="Otillar R.P."/>
            <person name="Pangilinan J."/>
            <person name="Peng Y."/>
            <person name="Rokas A."/>
            <person name="Rosa C.A."/>
            <person name="Scheuner C."/>
            <person name="Sibirny A.A."/>
            <person name="Slot J.C."/>
            <person name="Stielow J.B."/>
            <person name="Sun H."/>
            <person name="Kurtzman C.P."/>
            <person name="Blackwell M."/>
            <person name="Grigoriev I.V."/>
            <person name="Jeffries T.W."/>
        </authorList>
    </citation>
    <scope>NUCLEOTIDE SEQUENCE [LARGE SCALE GENOMIC DNA]</scope>
    <source>
        <strain evidence="8">NRRL YB-2248</strain>
    </source>
</reference>
<dbReference type="GO" id="GO:0016020">
    <property type="term" value="C:membrane"/>
    <property type="evidence" value="ECO:0007669"/>
    <property type="project" value="TreeGrafter"/>
</dbReference>
<dbReference type="PANTHER" id="PTHR11200:SF269">
    <property type="entry name" value="PHOSPHATIDYLINOSITOL 4,5-BISPHOSPHATE 5-PHOSPHATASE INP51"/>
    <property type="match status" value="1"/>
</dbReference>
<organism evidence="7 8">
    <name type="scientific">[Candida] arabinofermentans NRRL YB-2248</name>
    <dbReference type="NCBI Taxonomy" id="983967"/>
    <lineage>
        <taxon>Eukaryota</taxon>
        <taxon>Fungi</taxon>
        <taxon>Dikarya</taxon>
        <taxon>Ascomycota</taxon>
        <taxon>Saccharomycotina</taxon>
        <taxon>Pichiomycetes</taxon>
        <taxon>Pichiales</taxon>
        <taxon>Pichiaceae</taxon>
        <taxon>Ogataea</taxon>
        <taxon>Ogataea/Candida clade</taxon>
    </lineage>
</organism>
<dbReference type="EC" id="3.1.3.36" evidence="3"/>
<dbReference type="EMBL" id="KV453849">
    <property type="protein sequence ID" value="ODV86840.1"/>
    <property type="molecule type" value="Genomic_DNA"/>
</dbReference>
<dbReference type="InterPro" id="IPR036691">
    <property type="entry name" value="Endo/exonu/phosph_ase_sf"/>
</dbReference>
<feature type="compositionally biased region" description="Basic and acidic residues" evidence="5">
    <location>
        <begin position="995"/>
        <end position="1010"/>
    </location>
</feature>
<comment type="similarity">
    <text evidence="2">In the central section; belongs to the inositol 1,4,5-trisphosphate 5-phosphatase family.</text>
</comment>
<dbReference type="InterPro" id="IPR000300">
    <property type="entry name" value="IPPc"/>
</dbReference>
<feature type="region of interest" description="Disordered" evidence="5">
    <location>
        <begin position="990"/>
        <end position="1010"/>
    </location>
</feature>
<evidence type="ECO:0000256" key="2">
    <source>
        <dbReference type="ARBA" id="ARBA00009678"/>
    </source>
</evidence>
<dbReference type="InterPro" id="IPR002013">
    <property type="entry name" value="SAC_dom"/>
</dbReference>
<sequence>MKVYLNKFPRSLAIVQNGFALLLRDIKGNVSKDKDSTVPKCIIEFVSESVLPLSKYIDITPLVSPQHPESVYALLGMISLKGMVFIGFITGRAEVGSIRLGEEIYKITSTMFVCLSSDSYDYILTNEKGKTFEDFSESPVYSIEKLLATGTFYYSPEFDLVSSFQERGFIGNKSYSSLNSLDDYDGRFAWNCNMIKELVSFRNRFGAEERRIFDTGQFLITIIRGFSQTVTVNENEGLLTIISKQDCKKNGQLFGSYCVDDDGNVANFVETELILTTKEYCLAFVQLSGNVPLFWKLESQLLSTKMEFPKSEDASKHAFGKHFETLIQQHGMVHVIDALSKKGNQQELSMHYRNAIETYGKQMSDQMNYTKAESSNAFLAKQNNNYLTSLLEDLSEPLKTYEAFCYDNTTKTYIGRQSGVFLVNTLNSIERANLIQARIAEEVLEYFFKFLKFKPGPEFWSKLSFLWVENGSNLNRMVEGYISKGATTKTGGIVGKVAEQSKKYVSSQSTRSSSKQQQFDKLLGKTKTPSQVELFDPIHDYVISELNNRSNEFTSSKELSIWTGTFNVNAELYEGDLSPWLFPKPETYQSYDIVAVGLEEVVELSPGKMLNIDTSIRIQWEKKIKETLDRFKGDNYTLLRGEQLGGILNLIFVKEDNLESISDIESSVKKTGFKGMSANKGGIAIGFSYSSSCRLCFIASHLAAGFHNVDERHQNYKTIAKGLRFKQNKTIRDYDSVFWLGDFNFRINISNEVIRPMLEQDYHFNYEKPSAEALNNMIDQSNPLNLIPKLDLSKLFESDQLNQQMANGESFPFFDEMEIKFNPTYKFDKGTDNYDTSEKMRVPAWTDRILSLSRSKKMQLTQLEYDSVPEIKFSDHKPVYGIFQAKMDIIEEQKRSVIEKQLYESRKMAIGGVNSLVLTVNLNESYFLAKSGLPAPSGKTTESRWWILNAGSNGGGGGGGSGGKIKIRFPELNSGLYIINPKLPKNPFVPTDEPDFIRLSDSNEDHPTDK</sequence>
<comment type="similarity">
    <text evidence="1">Belongs to the synaptojanin family.</text>
</comment>
<evidence type="ECO:0000313" key="8">
    <source>
        <dbReference type="Proteomes" id="UP000094801"/>
    </source>
</evidence>
<dbReference type="SMART" id="SM00128">
    <property type="entry name" value="IPPc"/>
    <property type="match status" value="1"/>
</dbReference>
<dbReference type="GO" id="GO:0043813">
    <property type="term" value="F:phosphatidylinositol-3,5-bisphosphate 5-phosphatase activity"/>
    <property type="evidence" value="ECO:0007669"/>
    <property type="project" value="TreeGrafter"/>
</dbReference>
<dbReference type="PROSITE" id="PS50275">
    <property type="entry name" value="SAC"/>
    <property type="match status" value="1"/>
</dbReference>
<accession>A0A1E4T4Z9</accession>
<feature type="domain" description="SAC" evidence="6">
    <location>
        <begin position="143"/>
        <end position="480"/>
    </location>
</feature>
<gene>
    <name evidence="7" type="ORF">CANARDRAFT_174879</name>
</gene>
<keyword evidence="4" id="KW-0378">Hydrolase</keyword>
<evidence type="ECO:0000256" key="4">
    <source>
        <dbReference type="ARBA" id="ARBA00022801"/>
    </source>
</evidence>
<evidence type="ECO:0000256" key="5">
    <source>
        <dbReference type="SAM" id="MobiDB-lite"/>
    </source>
</evidence>
<dbReference type="PANTHER" id="PTHR11200">
    <property type="entry name" value="INOSITOL 5-PHOSPHATASE"/>
    <property type="match status" value="1"/>
</dbReference>
<evidence type="ECO:0000256" key="3">
    <source>
        <dbReference type="ARBA" id="ARBA00013044"/>
    </source>
</evidence>
<dbReference type="InterPro" id="IPR046985">
    <property type="entry name" value="IP5"/>
</dbReference>
<evidence type="ECO:0000256" key="1">
    <source>
        <dbReference type="ARBA" id="ARBA00008943"/>
    </source>
</evidence>
<evidence type="ECO:0000259" key="6">
    <source>
        <dbReference type="PROSITE" id="PS50275"/>
    </source>
</evidence>
<dbReference type="Pfam" id="PF22669">
    <property type="entry name" value="Exo_endo_phos2"/>
    <property type="match status" value="1"/>
</dbReference>
<proteinExistence type="inferred from homology"/>
<evidence type="ECO:0000313" key="7">
    <source>
        <dbReference type="EMBL" id="ODV86840.1"/>
    </source>
</evidence>
<dbReference type="STRING" id="983967.A0A1E4T4Z9"/>
<dbReference type="Proteomes" id="UP000094801">
    <property type="component" value="Unassembled WGS sequence"/>
</dbReference>
<dbReference type="Pfam" id="PF02383">
    <property type="entry name" value="Syja_N"/>
    <property type="match status" value="1"/>
</dbReference>